<evidence type="ECO:0000256" key="1">
    <source>
        <dbReference type="SAM" id="Coils"/>
    </source>
</evidence>
<dbReference type="InterPro" id="IPR027417">
    <property type="entry name" value="P-loop_NTPase"/>
</dbReference>
<gene>
    <name evidence="3" type="ORF">DA456_24775</name>
</gene>
<dbReference type="EMBL" id="CP028490">
    <property type="protein sequence ID" value="AVX26347.1"/>
    <property type="molecule type" value="Genomic_DNA"/>
</dbReference>
<keyword evidence="1" id="KW-0175">Coiled coil</keyword>
<proteinExistence type="predicted"/>
<evidence type="ECO:0000259" key="2">
    <source>
        <dbReference type="Pfam" id="PF00350"/>
    </source>
</evidence>
<dbReference type="SUPFAM" id="SSF52540">
    <property type="entry name" value="P-loop containing nucleoside triphosphate hydrolases"/>
    <property type="match status" value="1"/>
</dbReference>
<name>A0AAD0N0Y5_PSESX</name>
<dbReference type="InterPro" id="IPR045063">
    <property type="entry name" value="Dynamin_N"/>
</dbReference>
<dbReference type="AlphaFoldDB" id="A0AAD0N0Y5"/>
<evidence type="ECO:0000313" key="3">
    <source>
        <dbReference type="EMBL" id="AVX26347.1"/>
    </source>
</evidence>
<accession>A0AAD0N0Y5</accession>
<dbReference type="PANTHER" id="PTHR43049">
    <property type="entry name" value="EARLY ENDOSOME ANTIGEN"/>
    <property type="match status" value="1"/>
</dbReference>
<protein>
    <recommendedName>
        <fullName evidence="2">Dynamin N-terminal domain-containing protein</fullName>
    </recommendedName>
</protein>
<dbReference type="Proteomes" id="UP000240475">
    <property type="component" value="Chromosome"/>
</dbReference>
<organism evidence="3 4">
    <name type="scientific">Pseudomonas syringae pv. atrofaciens</name>
    <dbReference type="NCBI Taxonomy" id="192087"/>
    <lineage>
        <taxon>Bacteria</taxon>
        <taxon>Pseudomonadati</taxon>
        <taxon>Pseudomonadota</taxon>
        <taxon>Gammaproteobacteria</taxon>
        <taxon>Pseudomonadales</taxon>
        <taxon>Pseudomonadaceae</taxon>
        <taxon>Pseudomonas</taxon>
        <taxon>Pseudomonas syringae</taxon>
    </lineage>
</organism>
<reference evidence="3 4" key="1">
    <citation type="submission" date="2018-04" db="EMBL/GenBank/DDBJ databases">
        <authorList>
            <person name="Cha J.-S."/>
        </authorList>
    </citation>
    <scope>NUCLEOTIDE SEQUENCE [LARGE SCALE GENOMIC DNA]</scope>
    <source>
        <strain evidence="3 4">LMG5095</strain>
    </source>
</reference>
<sequence>MKTELFPPVLMTQLDKLGQLFIRRRKLLRDGVVETLKVADDQHDALTREYQGTVARLEALTADHGQLTERQASTAAELTDTRQALHGVQQSLEQANTQHMHVLQTARLRFDTLSTRHAQLVQERNSIEDARQVLEQNLEQARLELQAGAEALKAADQRHEALTQEQQNTLERLKTLTAEHGQLTERQTSTAAELTNTRQTLEGLQQSLEEAIDQHQRDQEQARERFDNLLMQHARLEQERNTVETQRQALEQTLEEMRLELQASLKAHETLQQIHKEEQQQHAQLADEFQALNQRHGDTWTRFQLISRLLAARPRESAGLARFRELLANDYMVFADNESSLAAEAKALTMLQSIQQELALLVGFPDVHERTIVGIVGGFSSGKSEFINSFIRDPEVRLAVGMQPVTAIPTYVLATDERMIRGYSTNGGHIKLDVDFYKSISHAFINSFSFDLKSLMPFMCVGVQMNPDYFSNICFIDTPGYNPPATAAEHSQGDKRTAIQFAQQSDAIIWLIGLDSNGTVPDSDLDFIQQIGVEQRSVYVVLTKADLKSEDDIEYVMDEVQDILQSEGMAVVGISAYSSTLRNEVAYRDVPLLEYFSQINLQGDARQHLDGRLREVFSMYDDAIQADISARRAQKTAINGLRLDSLEIGGKDVYERMLGPIDKLDSKLDTAPLERWLKESRRLFEDFSDAVRLTAEVPETEV</sequence>
<dbReference type="Pfam" id="PF00350">
    <property type="entry name" value="Dynamin_N"/>
    <property type="match status" value="1"/>
</dbReference>
<evidence type="ECO:0000313" key="4">
    <source>
        <dbReference type="Proteomes" id="UP000240475"/>
    </source>
</evidence>
<dbReference type="PANTHER" id="PTHR43049:SF1">
    <property type="entry name" value="EARLY ENDOSOME ANTIGEN"/>
    <property type="match status" value="1"/>
</dbReference>
<feature type="domain" description="Dynamin N-terminal" evidence="2">
    <location>
        <begin position="373"/>
        <end position="544"/>
    </location>
</feature>
<feature type="coiled-coil region" evidence="1">
    <location>
        <begin position="117"/>
        <end position="295"/>
    </location>
</feature>
<dbReference type="RefSeq" id="WP_057419684.1">
    <property type="nucleotide sequence ID" value="NZ_CP028490.1"/>
</dbReference>
<dbReference type="Gene3D" id="3.40.50.300">
    <property type="entry name" value="P-loop containing nucleotide triphosphate hydrolases"/>
    <property type="match status" value="1"/>
</dbReference>